<dbReference type="GO" id="GO:0015631">
    <property type="term" value="F:tubulin binding"/>
    <property type="evidence" value="ECO:0007669"/>
    <property type="project" value="TreeGrafter"/>
</dbReference>
<dbReference type="PANTHER" id="PTHR46348:SF1">
    <property type="entry name" value="DELETED IN LUNG AND ESOPHAGEAL CANCER PROTEIN 1"/>
    <property type="match status" value="1"/>
</dbReference>
<evidence type="ECO:0000313" key="3">
    <source>
        <dbReference type="Proteomes" id="UP001372834"/>
    </source>
</evidence>
<dbReference type="GO" id="GO:0005929">
    <property type="term" value="C:cilium"/>
    <property type="evidence" value="ECO:0007669"/>
    <property type="project" value="TreeGrafter"/>
</dbReference>
<dbReference type="Proteomes" id="UP001372834">
    <property type="component" value="Unassembled WGS sequence"/>
</dbReference>
<evidence type="ECO:0000313" key="2">
    <source>
        <dbReference type="EMBL" id="KAK6631141.1"/>
    </source>
</evidence>
<feature type="compositionally biased region" description="Basic and acidic residues" evidence="1">
    <location>
        <begin position="1506"/>
        <end position="1525"/>
    </location>
</feature>
<dbReference type="PANTHER" id="PTHR46348">
    <property type="entry name" value="DELETED IN LUNG AND ESOPHAGEAL CANCER PROTEIN 1"/>
    <property type="match status" value="1"/>
</dbReference>
<dbReference type="Gene3D" id="2.60.40.10">
    <property type="entry name" value="Immunoglobulins"/>
    <property type="match status" value="5"/>
</dbReference>
<gene>
    <name evidence="2" type="ORF">RUM43_014237</name>
</gene>
<feature type="compositionally biased region" description="Basic and acidic residues" evidence="1">
    <location>
        <begin position="1753"/>
        <end position="1762"/>
    </location>
</feature>
<dbReference type="EMBL" id="JAWJWE010000009">
    <property type="protein sequence ID" value="KAK6631141.1"/>
    <property type="molecule type" value="Genomic_DNA"/>
</dbReference>
<dbReference type="Pfam" id="PF24771">
    <property type="entry name" value="Ig_CFAP74_1st"/>
    <property type="match status" value="1"/>
</dbReference>
<dbReference type="InterPro" id="IPR013783">
    <property type="entry name" value="Ig-like_fold"/>
</dbReference>
<dbReference type="GO" id="GO:0008285">
    <property type="term" value="P:negative regulation of cell population proliferation"/>
    <property type="evidence" value="ECO:0007669"/>
    <property type="project" value="InterPro"/>
</dbReference>
<feature type="region of interest" description="Disordered" evidence="1">
    <location>
        <begin position="1494"/>
        <end position="1531"/>
    </location>
</feature>
<comment type="caution">
    <text evidence="2">The sequence shown here is derived from an EMBL/GenBank/DDBJ whole genome shotgun (WGS) entry which is preliminary data.</text>
</comment>
<protein>
    <recommendedName>
        <fullName evidence="4">Deleted in lung and esophageal cancer protein 1</fullName>
    </recommendedName>
</protein>
<name>A0AAN8S3L6_POLSC</name>
<evidence type="ECO:0000256" key="1">
    <source>
        <dbReference type="SAM" id="MobiDB-lite"/>
    </source>
</evidence>
<dbReference type="InterPro" id="IPR033304">
    <property type="entry name" value="DLEC1"/>
</dbReference>
<feature type="region of interest" description="Disordered" evidence="1">
    <location>
        <begin position="811"/>
        <end position="842"/>
    </location>
</feature>
<accession>A0AAN8S3L6</accession>
<dbReference type="Pfam" id="PF23316">
    <property type="entry name" value="Ig_DLEC1_6th"/>
    <property type="match status" value="1"/>
</dbReference>
<feature type="region of interest" description="Disordered" evidence="1">
    <location>
        <begin position="1730"/>
        <end position="1762"/>
    </location>
</feature>
<proteinExistence type="predicted"/>
<organism evidence="2 3">
    <name type="scientific">Polyplax serrata</name>
    <name type="common">Common mouse louse</name>
    <dbReference type="NCBI Taxonomy" id="468196"/>
    <lineage>
        <taxon>Eukaryota</taxon>
        <taxon>Metazoa</taxon>
        <taxon>Ecdysozoa</taxon>
        <taxon>Arthropoda</taxon>
        <taxon>Hexapoda</taxon>
        <taxon>Insecta</taxon>
        <taxon>Pterygota</taxon>
        <taxon>Neoptera</taxon>
        <taxon>Paraneoptera</taxon>
        <taxon>Psocodea</taxon>
        <taxon>Troctomorpha</taxon>
        <taxon>Phthiraptera</taxon>
        <taxon>Anoplura</taxon>
        <taxon>Polyplacidae</taxon>
        <taxon>Polyplax</taxon>
    </lineage>
</organism>
<feature type="compositionally biased region" description="Polar residues" evidence="1">
    <location>
        <begin position="811"/>
        <end position="840"/>
    </location>
</feature>
<feature type="compositionally biased region" description="Basic and acidic residues" evidence="1">
    <location>
        <begin position="1730"/>
        <end position="1742"/>
    </location>
</feature>
<sequence>MNSVPLIPKPRTLPNLDALPVIRDLFQDEFQSALQQGSSRNLTKTILTSLQYNSKPSGDEKELFARSDPADIATLKRENLLSYSKNIFQAYLEYDKELENITEAEKNVFEANVASLKREATTLENKALQELFLLKRQPLMKALDMKYVRKYKLLQSEAGLPPSYKADSDFRVQNFVKWKKRLESISQDSVIGNYMTRSPKTVAEIHPKPCSSLKSNEFHAEVKKIRKPRPKRAKSKPEKEIFRAEPKIVFFTDYSPGEVYTADIQVKNIHFKGVEFQIKPMSPDGPFFVYVKNEMTTKKLYPGLSFQLTVEFCPKSLDVIAEDIYIVTEDGKKLLIPLVAYLEPPILKTHRDIDELTKSTVEKIASSCIECGACFTGDTKVTKLKFKCFRGSGEYFVMSSENWNRTCVDSVTNENLLEIPPFRVYPVYFKMDKNEVIDLYVEFSPKQSGTHVENVVVACDNGEIRSLDLLGDAIGWHSYFFSFQDDLLKEIPVDKDDDVKVKYYIDFKDTAPSGEVEKNFAISNNSGMSFEFQWKIREANIASVRNKYLKLGKFQVKIKPESGTLHANSICEFNVKIVFDNAEIGDYRMVLSLYVLNLPYQCIEEDNTVIQPTGLVRNLYSQSLYGEEEFTTPSPELLSLQGTYESLQDSIKSYVEYQTKAQAFPKTDFCRTTCIPNPGLCAKPLKKSKTYFNIGDEEGLSCICRGRTEESNSESCTSNDKTTESSVLRNDIVWDFVDILVDEVELWVEVTPLKITVEPCVLDFSNSLVTNSPPEFKEVRITNHSQSPARCFWTRLNEQLNGNASSVSLYHNSHLTDPTSESSKRSTQNSDLNSERTSQGKVEKFHEKLKDTGGTEFFVPGWSSCVCCIGVSANKPGNFNETVILNVHGSDLQCRVLVQGTITVKYLSVTPHTLSMFVKQGTRFLKEYSVKNEYSEPLQLNINQYHIDHSEINYLDSGTGNRGSCEIDKFSLGGGETVSRVHYLDARVPGLKVSLLEIKTDEPVVDCASSQYVMIVSDVRVPSLHIYTKRFGNAILAPSGMMYVGKKVTCSITLKNKGHLNTAFVWGHPFGCHSRKIKLDIRPKNGTVKKQEKLTLSISLTPLDEGIINHCYVPCFFCRSFAPVLLSVVGIIEKMNVTFEIIGCNENGPLGREQRTSPLVPPYGTVCRIHWPIKLYDPNLGQGFIGETDILEKQCWCNELEKMAQQVFNSSESKSGCQVSEKYLQRNRSTERTSTEKSKECLPGKKSKTVGEYNYHESDSCGSLTSDKKQVESNSLRKFRSHESLSEDAQLLKSELEFLNVSFGNPVTREFVIRNETPIPSQFRIQVKNFGEKDDTERNRISAIKEKVFGRGKDKMWQKEQPILIVATPSEGDLLGYEGVCVKVVVSGNTWGEYRCKRFQPISYLSDPAFTKIRVVNRCSIPITISWLIVLTQPLLKEDEHEESFNLCVDSNANLDSNHSEESTKSVKVYLPKNMSESSSTFRNMLEMRDFSQNSGTMESFGKGETFSEKNENQELTEPDEKFRQDSLVPSPTEDIKSQQYLFRIDIHNFQVEPKEIFFEPFEEKKIIITFDPRFCRTKASYQEFKAVLTGCVKLKPTDERSPGLYYRPCGMKFLSDILDLNAVVETPVVSFEVDANDVINSKTKKQTISRVFFLKNNGQKSIPLKIEISPGSIFNVSKVETIDEFHEKYDPDVNQLKVETGQFLKVELECAVTYKGVIYAYEQLKLNRRKESNPTESDDVKTIQSTEEEETTIGKDRGDRDQPWFRYFNNLPRDTTTAGNSSLEARDSFKINLNRMSSRSDHSICYDYSEPSCYPEAEGEFMHLPFVAESPCRTKILQHVIVVEEEISFVQPGLLTQRITAELHLSFPALRLSPKTLDMGNVYIGETSIRYCSLINLTGTPTDFKAKSKCNVNEFVLTPLTGNLPSVNYNSDVGKTVTVQFKPLQPGYFLEVFQIYCNQTMEFDCHELTVTGHGTWNEKYKQIKFESGTRLPELTSDRIKPDVSSEGDFHPQPIEYWEKPKDLFEAGNYSSGFCLWHPEAAILKTQTQ</sequence>
<reference evidence="2 3" key="1">
    <citation type="submission" date="2023-10" db="EMBL/GenBank/DDBJ databases">
        <title>Genomes of two closely related lineages of the louse Polyplax serrata with different host specificities.</title>
        <authorList>
            <person name="Martinu J."/>
            <person name="Tarabai H."/>
            <person name="Stefka J."/>
            <person name="Hypsa V."/>
        </authorList>
    </citation>
    <scope>NUCLEOTIDE SEQUENCE [LARGE SCALE GENOMIC DNA]</scope>
    <source>
        <strain evidence="2">HR10_N</strain>
    </source>
</reference>
<dbReference type="GO" id="GO:0005737">
    <property type="term" value="C:cytoplasm"/>
    <property type="evidence" value="ECO:0007669"/>
    <property type="project" value="TreeGrafter"/>
</dbReference>
<evidence type="ECO:0008006" key="4">
    <source>
        <dbReference type="Google" id="ProtNLM"/>
    </source>
</evidence>